<keyword evidence="3" id="KW-1185">Reference proteome</keyword>
<proteinExistence type="predicted"/>
<dbReference type="EMBL" id="QMFB01000004">
    <property type="protein sequence ID" value="RAV21690.1"/>
    <property type="molecule type" value="Genomic_DNA"/>
</dbReference>
<organism evidence="2 3">
    <name type="scientific">Paenibacillus contaminans</name>
    <dbReference type="NCBI Taxonomy" id="450362"/>
    <lineage>
        <taxon>Bacteria</taxon>
        <taxon>Bacillati</taxon>
        <taxon>Bacillota</taxon>
        <taxon>Bacilli</taxon>
        <taxon>Bacillales</taxon>
        <taxon>Paenibacillaceae</taxon>
        <taxon>Paenibacillus</taxon>
    </lineage>
</organism>
<dbReference type="AlphaFoldDB" id="A0A329MQ84"/>
<feature type="transmembrane region" description="Helical" evidence="1">
    <location>
        <begin position="64"/>
        <end position="84"/>
    </location>
</feature>
<evidence type="ECO:0000256" key="1">
    <source>
        <dbReference type="SAM" id="Phobius"/>
    </source>
</evidence>
<dbReference type="RefSeq" id="WP_113030782.1">
    <property type="nucleotide sequence ID" value="NZ_QMFB01000004.1"/>
</dbReference>
<name>A0A329MQ84_9BACL</name>
<feature type="transmembrane region" description="Helical" evidence="1">
    <location>
        <begin position="96"/>
        <end position="119"/>
    </location>
</feature>
<evidence type="ECO:0000313" key="3">
    <source>
        <dbReference type="Proteomes" id="UP000250369"/>
    </source>
</evidence>
<evidence type="ECO:0000313" key="2">
    <source>
        <dbReference type="EMBL" id="RAV21690.1"/>
    </source>
</evidence>
<keyword evidence="1" id="KW-0812">Transmembrane</keyword>
<feature type="transmembrane region" description="Helical" evidence="1">
    <location>
        <begin position="6"/>
        <end position="29"/>
    </location>
</feature>
<reference evidence="2 3" key="1">
    <citation type="journal article" date="2009" name="Int. J. Syst. Evol. Microbiol.">
        <title>Paenibacillus contaminans sp. nov., isolated from a contaminated laboratory plate.</title>
        <authorList>
            <person name="Chou J.H."/>
            <person name="Lee J.H."/>
            <person name="Lin M.C."/>
            <person name="Chang P.S."/>
            <person name="Arun A.B."/>
            <person name="Young C.C."/>
            <person name="Chen W.M."/>
        </authorList>
    </citation>
    <scope>NUCLEOTIDE SEQUENCE [LARGE SCALE GENOMIC DNA]</scope>
    <source>
        <strain evidence="2 3">CKOBP-6</strain>
    </source>
</reference>
<gene>
    <name evidence="2" type="ORF">DQG23_10605</name>
</gene>
<dbReference type="OrthoDB" id="2616762at2"/>
<protein>
    <submittedName>
        <fullName evidence="2">Uncharacterized protein</fullName>
    </submittedName>
</protein>
<sequence length="145" mass="15963">MNTLALAVIAGLIGIAVTAAVFYTVWYMLEQWKKQQDAAMDGKDRPTLSDTAGALLLRWTVVDYAVLVLMGAGMLFLLVDVLGVMRDRASYPDYHYGYLLSGAAFAFLGMLFLLARLLVVLRIARKPVLPAPNDGHKPNETHHAE</sequence>
<keyword evidence="1" id="KW-1133">Transmembrane helix</keyword>
<comment type="caution">
    <text evidence="2">The sequence shown here is derived from an EMBL/GenBank/DDBJ whole genome shotgun (WGS) entry which is preliminary data.</text>
</comment>
<keyword evidence="1" id="KW-0472">Membrane</keyword>
<dbReference type="Proteomes" id="UP000250369">
    <property type="component" value="Unassembled WGS sequence"/>
</dbReference>
<accession>A0A329MQ84</accession>